<dbReference type="Pfam" id="PF03928">
    <property type="entry name" value="HbpS-like"/>
    <property type="match status" value="1"/>
</dbReference>
<accession>A0A0V8JEN5</accession>
<dbReference type="PANTHER" id="PTHR34309:SF1">
    <property type="entry name" value="PROTEIN GLCG"/>
    <property type="match status" value="1"/>
</dbReference>
<dbReference type="InterPro" id="IPR005624">
    <property type="entry name" value="PduO/GlcC-like"/>
</dbReference>
<dbReference type="AlphaFoldDB" id="A0A0V8JEN5"/>
<evidence type="ECO:0000313" key="2">
    <source>
        <dbReference type="Proteomes" id="UP000054099"/>
    </source>
</evidence>
<dbReference type="PANTHER" id="PTHR34309">
    <property type="entry name" value="SLR1406 PROTEIN"/>
    <property type="match status" value="1"/>
</dbReference>
<organism evidence="1 2">
    <name type="scientific">Fictibacillus enclensis</name>
    <dbReference type="NCBI Taxonomy" id="1017270"/>
    <lineage>
        <taxon>Bacteria</taxon>
        <taxon>Bacillati</taxon>
        <taxon>Bacillota</taxon>
        <taxon>Bacilli</taxon>
        <taxon>Bacillales</taxon>
        <taxon>Fictibacillaceae</taxon>
        <taxon>Fictibacillus</taxon>
    </lineage>
</organism>
<comment type="caution">
    <text evidence="1">The sequence shown here is derived from an EMBL/GenBank/DDBJ whole genome shotgun (WGS) entry which is preliminary data.</text>
</comment>
<dbReference type="RefSeq" id="WP_061970397.1">
    <property type="nucleotide sequence ID" value="NZ_JAUCFY010000002.1"/>
</dbReference>
<dbReference type="InterPro" id="IPR052517">
    <property type="entry name" value="GlcG_carb_metab_protein"/>
</dbReference>
<dbReference type="Gene3D" id="3.30.450.150">
    <property type="entry name" value="Haem-degrading domain"/>
    <property type="match status" value="1"/>
</dbReference>
<dbReference type="OrthoDB" id="9778896at2"/>
<proteinExistence type="predicted"/>
<dbReference type="Proteomes" id="UP000054099">
    <property type="component" value="Unassembled WGS sequence"/>
</dbReference>
<dbReference type="SUPFAM" id="SSF143744">
    <property type="entry name" value="GlcG-like"/>
    <property type="match status" value="1"/>
</dbReference>
<dbReference type="InterPro" id="IPR038084">
    <property type="entry name" value="PduO/GlcC-like_sf"/>
</dbReference>
<dbReference type="EMBL" id="LNQN01000001">
    <property type="protein sequence ID" value="KSU85476.1"/>
    <property type="molecule type" value="Genomic_DNA"/>
</dbReference>
<protein>
    <submittedName>
        <fullName evidence="1">DNA polymerase III subunit delta</fullName>
    </submittedName>
</protein>
<gene>
    <name evidence="1" type="ORF">AS030_08255</name>
</gene>
<reference evidence="1 2" key="1">
    <citation type="journal article" date="2014" name="Antonie Van Leeuwenhoek">
        <title>Fictibacillus enclensis sp. nov., isolated from marine sediment.</title>
        <authorList>
            <person name="Dastager S.G."/>
            <person name="Mawlankar R."/>
            <person name="Srinivasan K."/>
            <person name="Tang S.K."/>
            <person name="Lee J.C."/>
            <person name="Ramana V.V."/>
            <person name="Shouche Y.S."/>
        </authorList>
    </citation>
    <scope>NUCLEOTIDE SEQUENCE [LARGE SCALE GENOMIC DNA]</scope>
    <source>
        <strain evidence="1 2">NIO-1003</strain>
    </source>
</reference>
<evidence type="ECO:0000313" key="1">
    <source>
        <dbReference type="EMBL" id="KSU85476.1"/>
    </source>
</evidence>
<sequence length="136" mass="13772">MEKLTLSTVKSMIEQGEGKAQELGVPMVITVVDGGGNLIATHRMDDALLVSVDLSLNKAWTSVAFKQPTAALAETCANGGELFGINTSNSGRVIIFGGGIPLVSGNEIIGAVGVSGGSVSQDIEVAEAVADALVMA</sequence>
<keyword evidence="2" id="KW-1185">Reference proteome</keyword>
<name>A0A0V8JEN5_9BACL</name>